<sequence>MSVSHPGDASRSFPGLPLNPKGDAVSLRQHNLPFSSIGAENIEISFIEIRRCLEEFNGELKRLSNEAMQLGRVSGLLWSIKKLRKQLSETEGAFLLNAASLNPDIYHSYPHLISLAKGRQYDELPLCLHDLAMRLHIFRNRLDEFHEQTDEGAMLRAYLNTFIRNIKYRAHCIEHYQGVPAIRYEQKRASEKFFNMSTVATLFSGVTASTLQMSISTGNKSLVMFVVNVLWLCALVFSVGATLNSLLSMAWRQARAGSRAPTIISWWISSSPAAFLVLAISSFSAGLIVFAYASEQALFTAPLTIAATAITFVGLIGVAFGMLYEQWISHQRYTPEEIDINSRQDVSSIMTASTASLVKSEGDWFDEEGKNMPKEQVSDSSPPVVPATERPRLQSLARKIGIQHLVLTKLHGRQPSQKGPPSPLPKTQSVKNLKSIVEAVVAQQPSRSKPAHPISSITIAKRHGLLQYSQFSPNSPHLAVTWLANRAIFPISRAYVVSSTV</sequence>
<comment type="caution">
    <text evidence="3">The sequence shown here is derived from an EMBL/GenBank/DDBJ whole genome shotgun (WGS) entry which is preliminary data.</text>
</comment>
<protein>
    <submittedName>
        <fullName evidence="3">Uncharacterized protein</fullName>
    </submittedName>
</protein>
<feature type="compositionally biased region" description="Basic and acidic residues" evidence="1">
    <location>
        <begin position="368"/>
        <end position="377"/>
    </location>
</feature>
<evidence type="ECO:0000256" key="1">
    <source>
        <dbReference type="SAM" id="MobiDB-lite"/>
    </source>
</evidence>
<proteinExistence type="predicted"/>
<gene>
    <name evidence="3" type="ORF">P691DRAFT_762791</name>
</gene>
<evidence type="ECO:0000256" key="2">
    <source>
        <dbReference type="SAM" id="Phobius"/>
    </source>
</evidence>
<feature type="region of interest" description="Disordered" evidence="1">
    <location>
        <begin position="368"/>
        <end position="387"/>
    </location>
</feature>
<keyword evidence="4" id="KW-1185">Reference proteome</keyword>
<feature type="transmembrane region" description="Helical" evidence="2">
    <location>
        <begin position="193"/>
        <end position="215"/>
    </location>
</feature>
<keyword evidence="2" id="KW-0812">Transmembrane</keyword>
<reference evidence="3" key="1">
    <citation type="submission" date="2020-11" db="EMBL/GenBank/DDBJ databases">
        <authorList>
            <consortium name="DOE Joint Genome Institute"/>
            <person name="Ahrendt S."/>
            <person name="Riley R."/>
            <person name="Andreopoulos W."/>
            <person name="Labutti K."/>
            <person name="Pangilinan J."/>
            <person name="Ruiz-Duenas F.J."/>
            <person name="Barrasa J.M."/>
            <person name="Sanchez-Garcia M."/>
            <person name="Camarero S."/>
            <person name="Miyauchi S."/>
            <person name="Serrano A."/>
            <person name="Linde D."/>
            <person name="Babiker R."/>
            <person name="Drula E."/>
            <person name="Ayuso-Fernandez I."/>
            <person name="Pacheco R."/>
            <person name="Padilla G."/>
            <person name="Ferreira P."/>
            <person name="Barriuso J."/>
            <person name="Kellner H."/>
            <person name="Castanera R."/>
            <person name="Alfaro M."/>
            <person name="Ramirez L."/>
            <person name="Pisabarro A.G."/>
            <person name="Kuo A."/>
            <person name="Tritt A."/>
            <person name="Lipzen A."/>
            <person name="He G."/>
            <person name="Yan M."/>
            <person name="Ng V."/>
            <person name="Cullen D."/>
            <person name="Martin F."/>
            <person name="Rosso M.-N."/>
            <person name="Henrissat B."/>
            <person name="Hibbett D."/>
            <person name="Martinez A.T."/>
            <person name="Grigoriev I.V."/>
        </authorList>
    </citation>
    <scope>NUCLEOTIDE SEQUENCE</scope>
    <source>
        <strain evidence="3">MF-IS2</strain>
    </source>
</reference>
<dbReference type="Proteomes" id="UP000807342">
    <property type="component" value="Unassembled WGS sequence"/>
</dbReference>
<keyword evidence="2" id="KW-0472">Membrane</keyword>
<keyword evidence="2" id="KW-1133">Transmembrane helix</keyword>
<feature type="transmembrane region" description="Helical" evidence="2">
    <location>
        <begin position="264"/>
        <end position="293"/>
    </location>
</feature>
<evidence type="ECO:0000313" key="3">
    <source>
        <dbReference type="EMBL" id="KAF9445109.1"/>
    </source>
</evidence>
<dbReference type="EMBL" id="MU151324">
    <property type="protein sequence ID" value="KAF9445109.1"/>
    <property type="molecule type" value="Genomic_DNA"/>
</dbReference>
<feature type="transmembrane region" description="Helical" evidence="2">
    <location>
        <begin position="299"/>
        <end position="324"/>
    </location>
</feature>
<organism evidence="3 4">
    <name type="scientific">Macrolepiota fuliginosa MF-IS2</name>
    <dbReference type="NCBI Taxonomy" id="1400762"/>
    <lineage>
        <taxon>Eukaryota</taxon>
        <taxon>Fungi</taxon>
        <taxon>Dikarya</taxon>
        <taxon>Basidiomycota</taxon>
        <taxon>Agaricomycotina</taxon>
        <taxon>Agaricomycetes</taxon>
        <taxon>Agaricomycetidae</taxon>
        <taxon>Agaricales</taxon>
        <taxon>Agaricineae</taxon>
        <taxon>Agaricaceae</taxon>
        <taxon>Macrolepiota</taxon>
    </lineage>
</organism>
<accession>A0A9P5X7I4</accession>
<name>A0A9P5X7I4_9AGAR</name>
<dbReference type="AlphaFoldDB" id="A0A9P5X7I4"/>
<evidence type="ECO:0000313" key="4">
    <source>
        <dbReference type="Proteomes" id="UP000807342"/>
    </source>
</evidence>
<dbReference type="OrthoDB" id="972532at2759"/>
<feature type="transmembrane region" description="Helical" evidence="2">
    <location>
        <begin position="221"/>
        <end position="243"/>
    </location>
</feature>